<dbReference type="PANTHER" id="PTHR30614">
    <property type="entry name" value="MEMBRANE COMPONENT OF AMINO ACID ABC TRANSPORTER"/>
    <property type="match status" value="1"/>
</dbReference>
<accession>A0ABU0JIE1</accession>
<dbReference type="Pfam" id="PF00528">
    <property type="entry name" value="BPD_transp_1"/>
    <property type="match status" value="1"/>
</dbReference>
<dbReference type="Gene3D" id="1.10.3720.10">
    <property type="entry name" value="MetI-like"/>
    <property type="match status" value="1"/>
</dbReference>
<evidence type="ECO:0000256" key="3">
    <source>
        <dbReference type="ARBA" id="ARBA00022448"/>
    </source>
</evidence>
<evidence type="ECO:0000256" key="5">
    <source>
        <dbReference type="ARBA" id="ARBA00022692"/>
    </source>
</evidence>
<keyword evidence="6" id="KW-0029">Amino-acid transport</keyword>
<dbReference type="Proteomes" id="UP001242480">
    <property type="component" value="Unassembled WGS sequence"/>
</dbReference>
<evidence type="ECO:0000256" key="4">
    <source>
        <dbReference type="ARBA" id="ARBA00022475"/>
    </source>
</evidence>
<dbReference type="PROSITE" id="PS50928">
    <property type="entry name" value="ABC_TM1"/>
    <property type="match status" value="1"/>
</dbReference>
<gene>
    <name evidence="11" type="ORF">QO011_006072</name>
</gene>
<feature type="transmembrane region" description="Helical" evidence="9">
    <location>
        <begin position="60"/>
        <end position="81"/>
    </location>
</feature>
<evidence type="ECO:0000313" key="12">
    <source>
        <dbReference type="Proteomes" id="UP001242480"/>
    </source>
</evidence>
<keyword evidence="7 9" id="KW-1133">Transmembrane helix</keyword>
<proteinExistence type="inferred from homology"/>
<dbReference type="RefSeq" id="WP_307280745.1">
    <property type="nucleotide sequence ID" value="NZ_JAUSVX010000014.1"/>
</dbReference>
<protein>
    <submittedName>
        <fullName evidence="11">Polar amino acid transport system permease protein</fullName>
    </submittedName>
</protein>
<keyword evidence="3 9" id="KW-0813">Transport</keyword>
<evidence type="ECO:0000256" key="2">
    <source>
        <dbReference type="ARBA" id="ARBA00010072"/>
    </source>
</evidence>
<sequence length="215" mass="22695">MTQAPFSRIAEALLTGACVTLQVSAGALAVAVCLGLLLASLGVLRPARSVRIIIAAYVEIFRNIPSLTHLFLIYFGLAYLGLRLTSLTAAVLGLGLIGGAVLADVFRAGLQAVPAGQWEAALAIGLSPFKAFRLVILPQAWRISLPPLGNYAIGLVKDTSLVAAIAAPEIMFNARQIVNETFETALVYGSAALIYLVITFGLSWLLAVVERKAAY</sequence>
<feature type="domain" description="ABC transmembrane type-1" evidence="10">
    <location>
        <begin position="17"/>
        <end position="206"/>
    </location>
</feature>
<dbReference type="InterPro" id="IPR010065">
    <property type="entry name" value="AA_ABC_transptr_permease_3TM"/>
</dbReference>
<feature type="transmembrane region" description="Helical" evidence="9">
    <location>
        <begin position="185"/>
        <end position="209"/>
    </location>
</feature>
<keyword evidence="8 9" id="KW-0472">Membrane</keyword>
<name>A0ABU0JIE1_9HYPH</name>
<comment type="similarity">
    <text evidence="2">Belongs to the binding-protein-dependent transport system permease family. HisMQ subfamily.</text>
</comment>
<keyword evidence="12" id="KW-1185">Reference proteome</keyword>
<organism evidence="11 12">
    <name type="scientific">Labrys wisconsinensis</name>
    <dbReference type="NCBI Taxonomy" id="425677"/>
    <lineage>
        <taxon>Bacteria</taxon>
        <taxon>Pseudomonadati</taxon>
        <taxon>Pseudomonadota</taxon>
        <taxon>Alphaproteobacteria</taxon>
        <taxon>Hyphomicrobiales</taxon>
        <taxon>Xanthobacteraceae</taxon>
        <taxon>Labrys</taxon>
    </lineage>
</organism>
<evidence type="ECO:0000256" key="7">
    <source>
        <dbReference type="ARBA" id="ARBA00022989"/>
    </source>
</evidence>
<dbReference type="NCBIfam" id="TIGR01726">
    <property type="entry name" value="HEQRo_perm_3TM"/>
    <property type="match status" value="1"/>
</dbReference>
<dbReference type="InterPro" id="IPR043429">
    <property type="entry name" value="ArtM/GltK/GlnP/TcyL/YhdX-like"/>
</dbReference>
<keyword evidence="5 9" id="KW-0812">Transmembrane</keyword>
<comment type="caution">
    <text evidence="11">The sequence shown here is derived from an EMBL/GenBank/DDBJ whole genome shotgun (WGS) entry which is preliminary data.</text>
</comment>
<evidence type="ECO:0000313" key="11">
    <source>
        <dbReference type="EMBL" id="MDQ0473039.1"/>
    </source>
</evidence>
<dbReference type="PANTHER" id="PTHR30614:SF0">
    <property type="entry name" value="L-CYSTINE TRANSPORT SYSTEM PERMEASE PROTEIN TCYL"/>
    <property type="match status" value="1"/>
</dbReference>
<comment type="subcellular location">
    <subcellularLocation>
        <location evidence="1">Cell inner membrane</location>
        <topology evidence="1">Multi-pass membrane protein</topology>
    </subcellularLocation>
    <subcellularLocation>
        <location evidence="9">Cell membrane</location>
        <topology evidence="9">Multi-pass membrane protein</topology>
    </subcellularLocation>
</comment>
<dbReference type="InterPro" id="IPR000515">
    <property type="entry name" value="MetI-like"/>
</dbReference>
<feature type="transmembrane region" description="Helical" evidence="9">
    <location>
        <begin position="12"/>
        <end position="39"/>
    </location>
</feature>
<keyword evidence="4" id="KW-1003">Cell membrane</keyword>
<evidence type="ECO:0000256" key="6">
    <source>
        <dbReference type="ARBA" id="ARBA00022970"/>
    </source>
</evidence>
<evidence type="ECO:0000259" key="10">
    <source>
        <dbReference type="PROSITE" id="PS50928"/>
    </source>
</evidence>
<dbReference type="EMBL" id="JAUSVX010000014">
    <property type="protein sequence ID" value="MDQ0473039.1"/>
    <property type="molecule type" value="Genomic_DNA"/>
</dbReference>
<feature type="transmembrane region" description="Helical" evidence="9">
    <location>
        <begin position="87"/>
        <end position="106"/>
    </location>
</feature>
<dbReference type="SUPFAM" id="SSF161098">
    <property type="entry name" value="MetI-like"/>
    <property type="match status" value="1"/>
</dbReference>
<evidence type="ECO:0000256" key="8">
    <source>
        <dbReference type="ARBA" id="ARBA00023136"/>
    </source>
</evidence>
<evidence type="ECO:0000256" key="1">
    <source>
        <dbReference type="ARBA" id="ARBA00004429"/>
    </source>
</evidence>
<dbReference type="CDD" id="cd06261">
    <property type="entry name" value="TM_PBP2"/>
    <property type="match status" value="1"/>
</dbReference>
<dbReference type="InterPro" id="IPR035906">
    <property type="entry name" value="MetI-like_sf"/>
</dbReference>
<reference evidence="11 12" key="1">
    <citation type="submission" date="2023-07" db="EMBL/GenBank/DDBJ databases">
        <title>Genomic Encyclopedia of Type Strains, Phase IV (KMG-IV): sequencing the most valuable type-strain genomes for metagenomic binning, comparative biology and taxonomic classification.</title>
        <authorList>
            <person name="Goeker M."/>
        </authorList>
    </citation>
    <scope>NUCLEOTIDE SEQUENCE [LARGE SCALE GENOMIC DNA]</scope>
    <source>
        <strain evidence="11 12">DSM 19619</strain>
    </source>
</reference>
<evidence type="ECO:0000256" key="9">
    <source>
        <dbReference type="RuleBase" id="RU363032"/>
    </source>
</evidence>